<dbReference type="PROSITE" id="PS50880">
    <property type="entry name" value="TOPRIM"/>
    <property type="match status" value="1"/>
</dbReference>
<dbReference type="Pfam" id="PF01751">
    <property type="entry name" value="Toprim"/>
    <property type="match status" value="1"/>
</dbReference>
<accession>A0A165GHY9</accession>
<dbReference type="PANTHER" id="PTHR39156:SF2">
    <property type="entry name" value="DNA PRIMASE (BACTERIAL TYPE) AND SMALL PRIMASE-LIKE PROTEINS"/>
    <property type="match status" value="1"/>
</dbReference>
<dbReference type="GO" id="GO:0043822">
    <property type="term" value="F:ribonuclease M5 activity"/>
    <property type="evidence" value="ECO:0007669"/>
    <property type="project" value="TreeGrafter"/>
</dbReference>
<gene>
    <name evidence="2" type="ORF">AV656_15115</name>
</gene>
<dbReference type="AlphaFoldDB" id="A0A165GHY9"/>
<feature type="domain" description="Toprim" evidence="1">
    <location>
        <begin position="3"/>
        <end position="91"/>
    </location>
</feature>
<organism evidence="2 3">
    <name type="scientific">Bhargavaea cecembensis</name>
    <dbReference type="NCBI Taxonomy" id="394098"/>
    <lineage>
        <taxon>Bacteria</taxon>
        <taxon>Bacillati</taxon>
        <taxon>Bacillota</taxon>
        <taxon>Bacilli</taxon>
        <taxon>Bacillales</taxon>
        <taxon>Caryophanaceae</taxon>
        <taxon>Bhargavaea</taxon>
    </lineage>
</organism>
<dbReference type="GO" id="GO:0006364">
    <property type="term" value="P:rRNA processing"/>
    <property type="evidence" value="ECO:0007669"/>
    <property type="project" value="TreeGrafter"/>
</dbReference>
<evidence type="ECO:0000259" key="1">
    <source>
        <dbReference type="PROSITE" id="PS50880"/>
    </source>
</evidence>
<comment type="caution">
    <text evidence="2">The sequence shown here is derived from an EMBL/GenBank/DDBJ whole genome shotgun (WGS) entry which is preliminary data.</text>
</comment>
<dbReference type="OrthoDB" id="2417742at2"/>
<dbReference type="SUPFAM" id="SSF110455">
    <property type="entry name" value="Toprim domain"/>
    <property type="match status" value="1"/>
</dbReference>
<dbReference type="RefSeq" id="WP_063183715.1">
    <property type="nucleotide sequence ID" value="NZ_LQNT01000013.1"/>
</dbReference>
<sequence>MTEKVIVVEGSSDRKRIAPLLDEPVDIICTNGTASPTRIEELLEPYEGADIFAFFDADRSGEKLRALLRREYPEARHLYTDRVYREVATTPLRVLAEELLSANIEIKTEFLL</sequence>
<dbReference type="SMART" id="SM00493">
    <property type="entry name" value="TOPRIM"/>
    <property type="match status" value="1"/>
</dbReference>
<reference evidence="2 3" key="1">
    <citation type="submission" date="2016-01" db="EMBL/GenBank/DDBJ databases">
        <title>Whole genome sequencing of Bhargavaea cecembensis T14.</title>
        <authorList>
            <person name="Hong K.W."/>
        </authorList>
    </citation>
    <scope>NUCLEOTIDE SEQUENCE [LARGE SCALE GENOMIC DNA]</scope>
    <source>
        <strain evidence="2 3">T14</strain>
    </source>
</reference>
<dbReference type="EMBL" id="LQNT01000013">
    <property type="protein sequence ID" value="KZE36464.1"/>
    <property type="molecule type" value="Genomic_DNA"/>
</dbReference>
<protein>
    <recommendedName>
        <fullName evidence="1">Toprim domain-containing protein</fullName>
    </recommendedName>
</protein>
<dbReference type="PANTHER" id="PTHR39156">
    <property type="entry name" value="RIBONUCLEASE M5"/>
    <property type="match status" value="1"/>
</dbReference>
<proteinExistence type="predicted"/>
<dbReference type="InterPro" id="IPR006171">
    <property type="entry name" value="TOPRIM_dom"/>
</dbReference>
<dbReference type="Proteomes" id="UP000076490">
    <property type="component" value="Unassembled WGS sequence"/>
</dbReference>
<evidence type="ECO:0000313" key="2">
    <source>
        <dbReference type="EMBL" id="KZE36464.1"/>
    </source>
</evidence>
<name>A0A165GHY9_9BACL</name>
<evidence type="ECO:0000313" key="3">
    <source>
        <dbReference type="Proteomes" id="UP000076490"/>
    </source>
</evidence>
<dbReference type="Gene3D" id="3.40.1360.10">
    <property type="match status" value="1"/>
</dbReference>